<organism evidence="6 7">
    <name type="scientific">Leuconostoc kimchii (strain IMSNU 11154 / KCTC 2386 / IH25)</name>
    <dbReference type="NCBI Taxonomy" id="762051"/>
    <lineage>
        <taxon>Bacteria</taxon>
        <taxon>Bacillati</taxon>
        <taxon>Bacillota</taxon>
        <taxon>Bacilli</taxon>
        <taxon>Lactobacillales</taxon>
        <taxon>Lactobacillaceae</taxon>
        <taxon>Leuconostoc</taxon>
    </lineage>
</organism>
<dbReference type="InterPro" id="IPR002104">
    <property type="entry name" value="Integrase_catalytic"/>
</dbReference>
<dbReference type="Pfam" id="PF14659">
    <property type="entry name" value="Phage_int_SAM_3"/>
    <property type="match status" value="1"/>
</dbReference>
<proteinExistence type="inferred from homology"/>
<dbReference type="Pfam" id="PF00589">
    <property type="entry name" value="Phage_integrase"/>
    <property type="match status" value="1"/>
</dbReference>
<dbReference type="PANTHER" id="PTHR30349">
    <property type="entry name" value="PHAGE INTEGRASE-RELATED"/>
    <property type="match status" value="1"/>
</dbReference>
<dbReference type="PROSITE" id="PS51898">
    <property type="entry name" value="TYR_RECOMBINASE"/>
    <property type="match status" value="1"/>
</dbReference>
<accession>D5T0Z3</accession>
<evidence type="ECO:0000256" key="1">
    <source>
        <dbReference type="ARBA" id="ARBA00008857"/>
    </source>
</evidence>
<dbReference type="Gene3D" id="1.10.443.10">
    <property type="entry name" value="Intergrase catalytic core"/>
    <property type="match status" value="1"/>
</dbReference>
<dbReference type="PATRIC" id="fig|762051.18.peg.403"/>
<gene>
    <name evidence="6" type="ordered locus">LKI_01995</name>
</gene>
<evidence type="ECO:0000259" key="5">
    <source>
        <dbReference type="PROSITE" id="PS51898"/>
    </source>
</evidence>
<name>D5T0Z3_LEUKI</name>
<keyword evidence="2" id="KW-0229">DNA integration</keyword>
<reference evidence="6 7" key="1">
    <citation type="journal article" date="2010" name="J. Bacteriol.">
        <title>Complete genome sequence analysis of Leuconostoc kimchii IMSNU 11154.</title>
        <authorList>
            <person name="Oh H.M."/>
            <person name="Cho Y.J."/>
            <person name="Kim B.K."/>
            <person name="Roe J.H."/>
            <person name="Kang S.O."/>
            <person name="Nahm B.H."/>
            <person name="Jeong G."/>
            <person name="Han H.U."/>
            <person name="Chun J."/>
        </authorList>
    </citation>
    <scope>NUCLEOTIDE SEQUENCE [LARGE SCALE GENOMIC DNA]</scope>
    <source>
        <strain evidence="7">IMSNU 11154 / KCTC 2386 / IH25</strain>
    </source>
</reference>
<dbReference type="RefSeq" id="WP_013102541.1">
    <property type="nucleotide sequence ID" value="NC_014136.1"/>
</dbReference>
<dbReference type="KEGG" id="lki:LKI_01995"/>
<dbReference type="InterPro" id="IPR010998">
    <property type="entry name" value="Integrase_recombinase_N"/>
</dbReference>
<dbReference type="OrthoDB" id="9803188at2"/>
<feature type="domain" description="Tyr recombinase" evidence="5">
    <location>
        <begin position="163"/>
        <end position="347"/>
    </location>
</feature>
<sequence>MASFEKRGKKWRAVVSVTGNKGIRKKISKTFDTKKEASAWSIEQENKSNNGYDVFSSKILYSDYYIKWVETYKRPIIRESTYIRYKSWIKNVQNLFAGIRLDQLTNYRIQQLINQYGETHTLKSTQGFLVSVRSSLKDALLDGYIDKDIFSRVRANSHFETHKSENYLSAEEFERLQTFLYENQNQMVQNSKLLMVLIALETGARLGEIFALRTSDIQPNKIIIDESYSASSHEYTAPKTNSSIRSVSISQKLNSAIENYIKNTAKTDLLFKPQYRANVGHTLETILKHAGVHQIRFHGLRHSHVSYLLHKGVDIAYISKRVGHSNTTITLQVYAHLLKEKEQAQDALVLDILSNH</sequence>
<dbReference type="SUPFAM" id="SSF56349">
    <property type="entry name" value="DNA breaking-rejoining enzymes"/>
    <property type="match status" value="1"/>
</dbReference>
<dbReference type="GO" id="GO:0006310">
    <property type="term" value="P:DNA recombination"/>
    <property type="evidence" value="ECO:0007669"/>
    <property type="project" value="UniProtKB-KW"/>
</dbReference>
<evidence type="ECO:0000313" key="7">
    <source>
        <dbReference type="Proteomes" id="UP000002362"/>
    </source>
</evidence>
<evidence type="ECO:0000256" key="4">
    <source>
        <dbReference type="ARBA" id="ARBA00023172"/>
    </source>
</evidence>
<dbReference type="eggNOG" id="COG0582">
    <property type="taxonomic scope" value="Bacteria"/>
</dbReference>
<dbReference type="Proteomes" id="UP000002362">
    <property type="component" value="Chromosome"/>
</dbReference>
<protein>
    <submittedName>
        <fullName evidence="6">Integrase</fullName>
    </submittedName>
</protein>
<dbReference type="EMBL" id="CP001758">
    <property type="protein sequence ID" value="ADG39942.1"/>
    <property type="molecule type" value="Genomic_DNA"/>
</dbReference>
<dbReference type="InterPro" id="IPR013762">
    <property type="entry name" value="Integrase-like_cat_sf"/>
</dbReference>
<evidence type="ECO:0000313" key="6">
    <source>
        <dbReference type="EMBL" id="ADG39942.1"/>
    </source>
</evidence>
<dbReference type="HOGENOM" id="CLU_027562_17_6_9"/>
<dbReference type="GO" id="GO:0003677">
    <property type="term" value="F:DNA binding"/>
    <property type="evidence" value="ECO:0007669"/>
    <property type="project" value="UniProtKB-KW"/>
</dbReference>
<dbReference type="InterPro" id="IPR011010">
    <property type="entry name" value="DNA_brk_join_enz"/>
</dbReference>
<dbReference type="CDD" id="cd01189">
    <property type="entry name" value="INT_ICEBs1_C_like"/>
    <property type="match status" value="1"/>
</dbReference>
<dbReference type="Gene3D" id="1.10.150.130">
    <property type="match status" value="1"/>
</dbReference>
<dbReference type="PANTHER" id="PTHR30349:SF64">
    <property type="entry name" value="PROPHAGE INTEGRASE INTD-RELATED"/>
    <property type="match status" value="1"/>
</dbReference>
<evidence type="ECO:0000256" key="3">
    <source>
        <dbReference type="ARBA" id="ARBA00023125"/>
    </source>
</evidence>
<comment type="similarity">
    <text evidence="1">Belongs to the 'phage' integrase family.</text>
</comment>
<dbReference type="GO" id="GO:0015074">
    <property type="term" value="P:DNA integration"/>
    <property type="evidence" value="ECO:0007669"/>
    <property type="project" value="UniProtKB-KW"/>
</dbReference>
<dbReference type="InterPro" id="IPR050090">
    <property type="entry name" value="Tyrosine_recombinase_XerCD"/>
</dbReference>
<keyword evidence="3" id="KW-0238">DNA-binding</keyword>
<evidence type="ECO:0000256" key="2">
    <source>
        <dbReference type="ARBA" id="ARBA00022908"/>
    </source>
</evidence>
<dbReference type="InterPro" id="IPR004107">
    <property type="entry name" value="Integrase_SAM-like_N"/>
</dbReference>
<dbReference type="STRING" id="762051.LKI_01995"/>
<dbReference type="AlphaFoldDB" id="D5T0Z3"/>
<keyword evidence="4" id="KW-0233">DNA recombination</keyword>